<sequence>MENKVTITILSPSAQPFGLLSNKAITDFSIGSTEIPEAKYAFKRGTWKTVNQYVFVNMFKDEVYRQQMSENLQRNVYTNMTHFHMLKDNEIYNRAILKGLSERFAQNPALRARLYETRGKQLVLNRKDILSLLNNLRLQNKDFVFDPKTKQEYPRSEVLGVIQGVKDKLKQDPSSILDMTDYVNLRKYKTTSREEIPLNDEIYLNINYIVPIIKFRLREKLWQVELNKFKDHLLDVVLNYILETEYPDVDPSQYELAKKQQMDIQKNVEIYKNQLYDLYLNGKNENDHIFNRLKFTPDLTLENIGKTYEELNKNMLYPELNIDKVYISDNDPFLPEYMENVKVDGKDYRSVVHYAFAQMIQNLVDINYSPGIETADVNAFQSISDLKQAYKKIKTDWINFTMQRNGEIATNKKLQTYPTIAVLLRYTRDAHLVWGDRSDPVLGMGNDNKGQNSMGLFLEHMRYEYRNDQIPNIHLSSLSSISENIWLRSWLMAFADDIKNTYNMLSNPTTEMLAYIYKLKPVYSKPSVRDVGTLHHVGLDNKAIDIIYPIISSKFSMMNKLYEGEVLNVETGLYFDEKNAYRGKNSQYKRDLKLAIDYLQNLHIKLRNNINRNTFAISVLANRKTDKIGDVKASNVFKWSRM</sequence>
<reference evidence="1" key="1">
    <citation type="journal article" date="2017" name="Arch. Virol.">
        <title>Complete genome sequence of shrimp hemocyte iridescent virus (SHIV) isolated from white leg shrimp, Litopenaeus vannamei.</title>
        <authorList>
            <person name="Qiu L."/>
            <person name="Chen M.M."/>
            <person name="Wang R.Y."/>
            <person name="Wan X.Y."/>
            <person name="Li C."/>
            <person name="Zhang Q.L."/>
            <person name="Dong X."/>
            <person name="Yang B."/>
            <person name="Xiang J.H."/>
            <person name="Huang J."/>
        </authorList>
    </citation>
    <scope>NUCLEOTIDE SEQUENCE [LARGE SCALE GENOMIC DNA]</scope>
    <source>
        <strain evidence="1">20141215</strain>
    </source>
</reference>
<dbReference type="SMR" id="A0A291B0K9"/>
<evidence type="ECO:0000313" key="1">
    <source>
        <dbReference type="EMBL" id="ATE87029.1"/>
    </source>
</evidence>
<dbReference type="KEGG" id="vg:65099792"/>
<dbReference type="EMBL" id="MF599468">
    <property type="protein sequence ID" value="ATE87029.1"/>
    <property type="molecule type" value="Genomic_DNA"/>
</dbReference>
<gene>
    <name evidence="1" type="primary">20L</name>
</gene>
<dbReference type="GeneID" id="65099792"/>
<organism evidence="1">
    <name type="scientific">Shrimp hemocyte iridescent virus</name>
    <dbReference type="NCBI Taxonomy" id="2039780"/>
    <lineage>
        <taxon>Viruses</taxon>
        <taxon>Varidnaviria</taxon>
        <taxon>Bamfordvirae</taxon>
        <taxon>Nucleocytoviricota</taxon>
        <taxon>Megaviricetes</taxon>
        <taxon>Pimascovirales</taxon>
        <taxon>Pimascovirales incertae sedis</taxon>
        <taxon>Iridoviridae</taxon>
        <taxon>Betairidovirinae</taxon>
        <taxon>Decapodiridovirus</taxon>
        <taxon>Decapodiridovirus litopenaeus1</taxon>
        <taxon>Decapod iridescent virus 1</taxon>
    </lineage>
</organism>
<dbReference type="InterPro" id="IPR037238">
    <property type="entry name" value="YbiA-like_sf"/>
</dbReference>
<dbReference type="SUPFAM" id="SSF143990">
    <property type="entry name" value="YbiA-like"/>
    <property type="match status" value="2"/>
</dbReference>
<dbReference type="Gene3D" id="1.10.357.40">
    <property type="entry name" value="YbiA-like"/>
    <property type="match status" value="2"/>
</dbReference>
<proteinExistence type="predicted"/>
<reference evidence="1" key="2">
    <citation type="journal article" date="2017" name="Sci. Rep.">
        <title>Characterization of a new member of Iridoviridae, Shrimp hemocyte iridescent virus (SHIV), found in white leg shrimp (Litopenaeus vannamei).</title>
        <authorList>
            <person name="Qiu L."/>
            <person name="Chen M.M."/>
            <person name="Wan X.Y."/>
            <person name="Li C."/>
            <person name="Zhang Q.L."/>
            <person name="Wang R.Y."/>
            <person name="Cheng D.Y."/>
            <person name="Dong X."/>
            <person name="Yang B."/>
            <person name="Wang X.H."/>
            <person name="Xiang J.H."/>
            <person name="Huang J."/>
        </authorList>
    </citation>
    <scope>NUCLEOTIDE SEQUENCE [LARGE SCALE GENOMIC DNA]</scope>
    <source>
        <strain evidence="1">20141215</strain>
    </source>
</reference>
<keyword evidence="2" id="KW-1185">Reference proteome</keyword>
<accession>A0A291B0K9</accession>
<name>A0A291B0K9_9VIRU</name>
<dbReference type="RefSeq" id="YP_010084772.1">
    <property type="nucleotide sequence ID" value="NC_055165.1"/>
</dbReference>
<protein>
    <submittedName>
        <fullName evidence="1">Uncharacterized protein</fullName>
    </submittedName>
</protein>
<evidence type="ECO:0000313" key="2">
    <source>
        <dbReference type="Proteomes" id="UP000297192"/>
    </source>
</evidence>
<dbReference type="Proteomes" id="UP000297192">
    <property type="component" value="Segment"/>
</dbReference>